<dbReference type="AlphaFoldDB" id="A0A8D0FJ53"/>
<protein>
    <recommendedName>
        <fullName evidence="2">non-specific serine/threonine protein kinase</fullName>
        <ecNumber evidence="2">2.7.11.1</ecNumber>
    </recommendedName>
</protein>
<proteinExistence type="inferred from homology"/>
<dbReference type="SUPFAM" id="SSF54236">
    <property type="entry name" value="Ubiquitin-like"/>
    <property type="match status" value="1"/>
</dbReference>
<dbReference type="FunFam" id="1.10.510.10:FF:002180">
    <property type="match status" value="1"/>
</dbReference>
<feature type="region of interest" description="Disordered" evidence="14">
    <location>
        <begin position="437"/>
        <end position="497"/>
    </location>
</feature>
<feature type="domain" description="Phorbol-ester/DAG-type" evidence="16">
    <location>
        <begin position="239"/>
        <end position="285"/>
    </location>
</feature>
<dbReference type="InterPro" id="IPR002219">
    <property type="entry name" value="PKC_DAG/PE"/>
</dbReference>
<keyword evidence="4" id="KW-0597">Phosphoprotein</keyword>
<dbReference type="InterPro" id="IPR046349">
    <property type="entry name" value="C1-like_sf"/>
</dbReference>
<dbReference type="Gene3D" id="1.10.510.10">
    <property type="entry name" value="Transferase(Phosphotransferase) domain 1"/>
    <property type="match status" value="1"/>
</dbReference>
<evidence type="ECO:0000256" key="13">
    <source>
        <dbReference type="PROSITE-ProRule" id="PRU10141"/>
    </source>
</evidence>
<dbReference type="Pfam" id="PF07714">
    <property type="entry name" value="PK_Tyr_Ser-Thr"/>
    <property type="match status" value="2"/>
</dbReference>
<dbReference type="GO" id="GO:0004709">
    <property type="term" value="F:MAP kinase kinase kinase activity"/>
    <property type="evidence" value="ECO:0007669"/>
    <property type="project" value="TreeGrafter"/>
</dbReference>
<keyword evidence="6" id="KW-0479">Metal-binding</keyword>
<evidence type="ECO:0000313" key="19">
    <source>
        <dbReference type="Proteomes" id="UP000694551"/>
    </source>
</evidence>
<dbReference type="FunFam" id="3.30.60.20:FF:000004">
    <property type="entry name" value="B-Raf proto-oncogene serine/threonine-protein kinase"/>
    <property type="match status" value="1"/>
</dbReference>
<evidence type="ECO:0000259" key="17">
    <source>
        <dbReference type="PROSITE" id="PS50898"/>
    </source>
</evidence>
<evidence type="ECO:0000256" key="3">
    <source>
        <dbReference type="ARBA" id="ARBA00022527"/>
    </source>
</evidence>
<dbReference type="InterPro" id="IPR029071">
    <property type="entry name" value="Ubiquitin-like_domsf"/>
</dbReference>
<keyword evidence="8" id="KW-0418">Kinase</keyword>
<dbReference type="FunFam" id="3.10.20.90:FF:000015">
    <property type="entry name" value="B-Raf proto-oncogene serine/threonine-protein kinase"/>
    <property type="match status" value="1"/>
</dbReference>
<dbReference type="Pfam" id="PF02196">
    <property type="entry name" value="RBD"/>
    <property type="match status" value="1"/>
</dbReference>
<feature type="binding site" evidence="13">
    <location>
        <position position="526"/>
    </location>
    <ligand>
        <name>ATP</name>
        <dbReference type="ChEBI" id="CHEBI:30616"/>
    </ligand>
</feature>
<dbReference type="PROSITE" id="PS50898">
    <property type="entry name" value="RBD"/>
    <property type="match status" value="1"/>
</dbReference>
<keyword evidence="7 13" id="KW-0547">Nucleotide-binding</keyword>
<dbReference type="GO" id="GO:0046872">
    <property type="term" value="F:metal ion binding"/>
    <property type="evidence" value="ECO:0007669"/>
    <property type="project" value="UniProtKB-KW"/>
</dbReference>
<dbReference type="GO" id="GO:0005886">
    <property type="term" value="C:plasma membrane"/>
    <property type="evidence" value="ECO:0007669"/>
    <property type="project" value="TreeGrafter"/>
</dbReference>
<comment type="similarity">
    <text evidence="1">Belongs to the protein kinase superfamily. TKL Ser/Thr protein kinase family. RAF subfamily.</text>
</comment>
<sequence length="773" mass="85742">MAALSSGGSAEGASLFNGDMELTAPPILCPYAMEGGGRYIRNKTEPGKKGGVWNIKQMIKLTQEHIEALLDKFGGEHNPPSIYLEAYEEYTSKLDALQQREQQLLESMGNGTDFSVSSSASTDTVASSSSSSLSVAPSSLSVYQNPADMSRNNPKSPQKPIVRVFLPNKQRTVVPARCGVTVRDSLKKALMMRGLIPECCAVYRIQDGEKKPIGWDTDISWLTGEELHVEVLENVPLTTHNFVRKTFFTLAFCDFCRKLLFQGFRCQTCGYKFHQRCSTEVPLMCVNYDQLDLLFVSKFFEHHPIPQEEASLGETTPASGSYPSVPPSDSVGPPILPSPSPSKSIPIPQPLRPADEDHRNQFGQRDRSSSAPNVHINTIEPVNIDVSINNIWVRNTPLNQLMRCLRKYQSRTPSPLLHSVPSEIVFDFEPGPVFRGSTAGLSATPPASLPGSLTNVKALQKSPGPQRERKSSSSSEDRSRMKTLGRRDSSDDWEIPDGQITVGQRIGSGSFGTVYKGKWHGDVAVKMLNVTAPTPQQLQAFKNEVGVLRKTRHVNILLFMGYSTKPQLAIVTQWCEGSISNYLFAKEYIFLHEDLTVKIGDFGLATVKSRWSGSHQFEQLSGSILWMAPEVIRMQDKNPYSFQSDVYAFGIVLYELMTGQLPYSNINNRDQIIFMVGRGYLSPDLSKVRSNCPKAMKRLMAECLKKKRDERPLFPQILASIELLARSLPKIHRSASEPSLNRAGFQTEDFSLYACASPKTPIQAGGYGGFPVH</sequence>
<dbReference type="GO" id="GO:0005829">
    <property type="term" value="C:cytosol"/>
    <property type="evidence" value="ECO:0007669"/>
    <property type="project" value="TreeGrafter"/>
</dbReference>
<comment type="catalytic activity">
    <reaction evidence="12">
        <text>L-seryl-[protein] + ATP = O-phospho-L-seryl-[protein] + ADP + H(+)</text>
        <dbReference type="Rhea" id="RHEA:17989"/>
        <dbReference type="Rhea" id="RHEA-COMP:9863"/>
        <dbReference type="Rhea" id="RHEA-COMP:11604"/>
        <dbReference type="ChEBI" id="CHEBI:15378"/>
        <dbReference type="ChEBI" id="CHEBI:29999"/>
        <dbReference type="ChEBI" id="CHEBI:30616"/>
        <dbReference type="ChEBI" id="CHEBI:83421"/>
        <dbReference type="ChEBI" id="CHEBI:456216"/>
        <dbReference type="EC" id="2.7.11.1"/>
    </reaction>
</comment>
<reference evidence="18" key="2">
    <citation type="submission" date="2025-09" db="UniProtKB">
        <authorList>
            <consortium name="Ensembl"/>
        </authorList>
    </citation>
    <scope>IDENTIFICATION</scope>
</reference>
<evidence type="ECO:0000256" key="8">
    <source>
        <dbReference type="ARBA" id="ARBA00022777"/>
    </source>
</evidence>
<feature type="region of interest" description="Disordered" evidence="14">
    <location>
        <begin position="109"/>
        <end position="133"/>
    </location>
</feature>
<dbReference type="PROSITE" id="PS50011">
    <property type="entry name" value="PROTEIN_KINASE_DOM"/>
    <property type="match status" value="1"/>
</dbReference>
<evidence type="ECO:0000313" key="18">
    <source>
        <dbReference type="Ensembl" id="ENSSOCP00000017964.1"/>
    </source>
</evidence>
<reference evidence="18" key="1">
    <citation type="submission" date="2025-08" db="UniProtKB">
        <authorList>
            <consortium name="Ensembl"/>
        </authorList>
    </citation>
    <scope>IDENTIFICATION</scope>
</reference>
<evidence type="ECO:0000256" key="4">
    <source>
        <dbReference type="ARBA" id="ARBA00022553"/>
    </source>
</evidence>
<dbReference type="InterPro" id="IPR011009">
    <property type="entry name" value="Kinase-like_dom_sf"/>
</dbReference>
<name>A0A8D0FJ53_STROC</name>
<evidence type="ECO:0000256" key="9">
    <source>
        <dbReference type="ARBA" id="ARBA00022833"/>
    </source>
</evidence>
<keyword evidence="19" id="KW-1185">Reference proteome</keyword>
<dbReference type="SUPFAM" id="SSF56112">
    <property type="entry name" value="Protein kinase-like (PK-like)"/>
    <property type="match status" value="1"/>
</dbReference>
<dbReference type="Gene3D" id="3.10.20.90">
    <property type="entry name" value="Phosphatidylinositol 3-kinase Catalytic Subunit, Chain A, domain 1"/>
    <property type="match status" value="1"/>
</dbReference>
<evidence type="ECO:0000256" key="5">
    <source>
        <dbReference type="ARBA" id="ARBA00022679"/>
    </source>
</evidence>
<dbReference type="PROSITE" id="PS00479">
    <property type="entry name" value="ZF_DAG_PE_1"/>
    <property type="match status" value="1"/>
</dbReference>
<dbReference type="SUPFAM" id="SSF57889">
    <property type="entry name" value="Cysteine-rich domain"/>
    <property type="match status" value="1"/>
</dbReference>
<dbReference type="Gene3D" id="3.30.200.20">
    <property type="entry name" value="Phosphorylase Kinase, domain 1"/>
    <property type="match status" value="1"/>
</dbReference>
<evidence type="ECO:0000256" key="1">
    <source>
        <dbReference type="ARBA" id="ARBA00010507"/>
    </source>
</evidence>
<dbReference type="FunFam" id="3.30.200.20:FF:000024">
    <property type="entry name" value="B-Raf proto-oncogene serine/threonine-protein kinase"/>
    <property type="match status" value="1"/>
</dbReference>
<evidence type="ECO:0000259" key="15">
    <source>
        <dbReference type="PROSITE" id="PS50011"/>
    </source>
</evidence>
<feature type="compositionally biased region" description="Low complexity" evidence="14">
    <location>
        <begin position="115"/>
        <end position="133"/>
    </location>
</feature>
<dbReference type="InterPro" id="IPR000719">
    <property type="entry name" value="Prot_kinase_dom"/>
</dbReference>
<dbReference type="EC" id="2.7.11.1" evidence="2"/>
<evidence type="ECO:0000256" key="6">
    <source>
        <dbReference type="ARBA" id="ARBA00022723"/>
    </source>
</evidence>
<dbReference type="Proteomes" id="UP000694551">
    <property type="component" value="Unplaced"/>
</dbReference>
<keyword evidence="5" id="KW-0808">Transferase</keyword>
<dbReference type="CDD" id="cd17134">
    <property type="entry name" value="RBD_BRAF"/>
    <property type="match status" value="1"/>
</dbReference>
<dbReference type="GO" id="GO:0005524">
    <property type="term" value="F:ATP binding"/>
    <property type="evidence" value="ECO:0007669"/>
    <property type="project" value="UniProtKB-UniRule"/>
</dbReference>
<dbReference type="PRINTS" id="PR00008">
    <property type="entry name" value="DAGPEDOMAIN"/>
</dbReference>
<keyword evidence="10 13" id="KW-0067">ATP-binding</keyword>
<evidence type="ECO:0000256" key="7">
    <source>
        <dbReference type="ARBA" id="ARBA00022741"/>
    </source>
</evidence>
<dbReference type="CDD" id="cd20871">
    <property type="entry name" value="C1_B-Raf"/>
    <property type="match status" value="1"/>
</dbReference>
<dbReference type="PROSITE" id="PS00107">
    <property type="entry name" value="PROTEIN_KINASE_ATP"/>
    <property type="match status" value="1"/>
</dbReference>
<evidence type="ECO:0000256" key="2">
    <source>
        <dbReference type="ARBA" id="ARBA00012513"/>
    </source>
</evidence>
<dbReference type="Ensembl" id="ENSSOCT00000018430.1">
    <property type="protein sequence ID" value="ENSSOCP00000017964.1"/>
    <property type="gene ID" value="ENSSOCG00000013489.1"/>
</dbReference>
<dbReference type="GO" id="GO:0005739">
    <property type="term" value="C:mitochondrion"/>
    <property type="evidence" value="ECO:0007669"/>
    <property type="project" value="TreeGrafter"/>
</dbReference>
<dbReference type="Gene3D" id="3.30.60.20">
    <property type="match status" value="1"/>
</dbReference>
<evidence type="ECO:0000256" key="10">
    <source>
        <dbReference type="ARBA" id="ARBA00022840"/>
    </source>
</evidence>
<dbReference type="PANTHER" id="PTHR44329">
    <property type="entry name" value="SERINE/THREONINE-PROTEIN KINASE TNNI3K-RELATED"/>
    <property type="match status" value="1"/>
</dbReference>
<keyword evidence="3" id="KW-0723">Serine/threonine-protein kinase</keyword>
<evidence type="ECO:0000259" key="16">
    <source>
        <dbReference type="PROSITE" id="PS50081"/>
    </source>
</evidence>
<evidence type="ECO:0000256" key="14">
    <source>
        <dbReference type="SAM" id="MobiDB-lite"/>
    </source>
</evidence>
<comment type="catalytic activity">
    <reaction evidence="11">
        <text>L-threonyl-[protein] + ATP = O-phospho-L-threonyl-[protein] + ADP + H(+)</text>
        <dbReference type="Rhea" id="RHEA:46608"/>
        <dbReference type="Rhea" id="RHEA-COMP:11060"/>
        <dbReference type="Rhea" id="RHEA-COMP:11605"/>
        <dbReference type="ChEBI" id="CHEBI:15378"/>
        <dbReference type="ChEBI" id="CHEBI:30013"/>
        <dbReference type="ChEBI" id="CHEBI:30616"/>
        <dbReference type="ChEBI" id="CHEBI:61977"/>
        <dbReference type="ChEBI" id="CHEBI:456216"/>
        <dbReference type="EC" id="2.7.11.1"/>
    </reaction>
</comment>
<dbReference type="SMART" id="SM00455">
    <property type="entry name" value="RBD"/>
    <property type="match status" value="1"/>
</dbReference>
<dbReference type="PROSITE" id="PS50081">
    <property type="entry name" value="ZF_DAG_PE_2"/>
    <property type="match status" value="1"/>
</dbReference>
<dbReference type="Pfam" id="PF00130">
    <property type="entry name" value="C1_1"/>
    <property type="match status" value="1"/>
</dbReference>
<dbReference type="InterPro" id="IPR051681">
    <property type="entry name" value="Ser/Thr_Kinases-Pseudokinases"/>
</dbReference>
<organism evidence="18 19">
    <name type="scientific">Strix occidentalis caurina</name>
    <name type="common">northern spotted owl</name>
    <dbReference type="NCBI Taxonomy" id="311401"/>
    <lineage>
        <taxon>Eukaryota</taxon>
        <taxon>Metazoa</taxon>
        <taxon>Chordata</taxon>
        <taxon>Craniata</taxon>
        <taxon>Vertebrata</taxon>
        <taxon>Euteleostomi</taxon>
        <taxon>Archelosauria</taxon>
        <taxon>Archosauria</taxon>
        <taxon>Dinosauria</taxon>
        <taxon>Saurischia</taxon>
        <taxon>Theropoda</taxon>
        <taxon>Coelurosauria</taxon>
        <taxon>Aves</taxon>
        <taxon>Neognathae</taxon>
        <taxon>Neoaves</taxon>
        <taxon>Telluraves</taxon>
        <taxon>Strigiformes</taxon>
        <taxon>Strigidae</taxon>
        <taxon>Strix</taxon>
    </lineage>
</organism>
<dbReference type="InterPro" id="IPR001245">
    <property type="entry name" value="Ser-Thr/Tyr_kinase_cat_dom"/>
</dbReference>
<feature type="domain" description="RBD" evidence="17">
    <location>
        <begin position="160"/>
        <end position="232"/>
    </location>
</feature>
<accession>A0A8D0FJ53</accession>
<feature type="compositionally biased region" description="Low complexity" evidence="14">
    <location>
        <begin position="319"/>
        <end position="333"/>
    </location>
</feature>
<dbReference type="InterPro" id="IPR017441">
    <property type="entry name" value="Protein_kinase_ATP_BS"/>
</dbReference>
<feature type="domain" description="Protein kinase" evidence="15">
    <location>
        <begin position="500"/>
        <end position="724"/>
    </location>
</feature>
<dbReference type="InterPro" id="IPR020454">
    <property type="entry name" value="DAG/PE-bd"/>
</dbReference>
<dbReference type="InterPro" id="IPR003116">
    <property type="entry name" value="RBD_dom"/>
</dbReference>
<evidence type="ECO:0000256" key="12">
    <source>
        <dbReference type="ARBA" id="ARBA00048679"/>
    </source>
</evidence>
<feature type="region of interest" description="Disordered" evidence="14">
    <location>
        <begin position="310"/>
        <end position="374"/>
    </location>
</feature>
<evidence type="ECO:0000256" key="11">
    <source>
        <dbReference type="ARBA" id="ARBA00047899"/>
    </source>
</evidence>
<feature type="compositionally biased region" description="Basic and acidic residues" evidence="14">
    <location>
        <begin position="466"/>
        <end position="490"/>
    </location>
</feature>
<dbReference type="PANTHER" id="PTHR44329:SF240">
    <property type="entry name" value="SERINE_THREONINE-PROTEIN KINASE B-RAF"/>
    <property type="match status" value="1"/>
</dbReference>
<dbReference type="SMART" id="SM00109">
    <property type="entry name" value="C1"/>
    <property type="match status" value="1"/>
</dbReference>
<feature type="compositionally biased region" description="Basic and acidic residues" evidence="14">
    <location>
        <begin position="353"/>
        <end position="368"/>
    </location>
</feature>
<keyword evidence="9" id="KW-0862">Zinc</keyword>